<evidence type="ECO:0000313" key="1">
    <source>
        <dbReference type="EMBL" id="OCT71960.1"/>
    </source>
</evidence>
<dbReference type="Proteomes" id="UP000694892">
    <property type="component" value="Chromosome 7L"/>
</dbReference>
<sequence>MGTEGDQCSRTLTTVPLKPQSFHSVLGCPSRVLPAMLEDLMPQPAYSLCTSSAFGQRLGGLYIWYPSAFRINKRSLSYPFSVLCFLFHMSMSDSYFDVTASFCVSVCMSICIFSCC</sequence>
<reference evidence="2" key="1">
    <citation type="journal article" date="2016" name="Nature">
        <title>Genome evolution in the allotetraploid frog Xenopus laevis.</title>
        <authorList>
            <person name="Session A.M."/>
            <person name="Uno Y."/>
            <person name="Kwon T."/>
            <person name="Chapman J.A."/>
            <person name="Toyoda A."/>
            <person name="Takahashi S."/>
            <person name="Fukui A."/>
            <person name="Hikosaka A."/>
            <person name="Suzuki A."/>
            <person name="Kondo M."/>
            <person name="van Heeringen S.J."/>
            <person name="Quigley I."/>
            <person name="Heinz S."/>
            <person name="Ogino H."/>
            <person name="Ochi H."/>
            <person name="Hellsten U."/>
            <person name="Lyons J.B."/>
            <person name="Simakov O."/>
            <person name="Putnam N."/>
            <person name="Stites J."/>
            <person name="Kuroki Y."/>
            <person name="Tanaka T."/>
            <person name="Michiue T."/>
            <person name="Watanabe M."/>
            <person name="Bogdanovic O."/>
            <person name="Lister R."/>
            <person name="Georgiou G."/>
            <person name="Paranjpe S.S."/>
            <person name="van Kruijsbergen I."/>
            <person name="Shu S."/>
            <person name="Carlson J."/>
            <person name="Kinoshita T."/>
            <person name="Ohta Y."/>
            <person name="Mawaribuchi S."/>
            <person name="Jenkins J."/>
            <person name="Grimwood J."/>
            <person name="Schmutz J."/>
            <person name="Mitros T."/>
            <person name="Mozaffari S.V."/>
            <person name="Suzuki Y."/>
            <person name="Haramoto Y."/>
            <person name="Yamamoto T.S."/>
            <person name="Takagi C."/>
            <person name="Heald R."/>
            <person name="Miller K."/>
            <person name="Haudenschild C."/>
            <person name="Kitzman J."/>
            <person name="Nakayama T."/>
            <person name="Izutsu Y."/>
            <person name="Robert J."/>
            <person name="Fortriede J."/>
            <person name="Burns K."/>
            <person name="Lotay V."/>
            <person name="Karimi K."/>
            <person name="Yasuoka Y."/>
            <person name="Dichmann D.S."/>
            <person name="Flajnik M.F."/>
            <person name="Houston D.W."/>
            <person name="Shendure J."/>
            <person name="DuPasquier L."/>
            <person name="Vize P.D."/>
            <person name="Zorn A.M."/>
            <person name="Ito M."/>
            <person name="Marcotte E.M."/>
            <person name="Wallingford J.B."/>
            <person name="Ito Y."/>
            <person name="Asashima M."/>
            <person name="Ueno N."/>
            <person name="Matsuda Y."/>
            <person name="Veenstra G.J."/>
            <person name="Fujiyama A."/>
            <person name="Harland R.M."/>
            <person name="Taira M."/>
            <person name="Rokhsar D.S."/>
        </authorList>
    </citation>
    <scope>NUCLEOTIDE SEQUENCE [LARGE SCALE GENOMIC DNA]</scope>
    <source>
        <strain evidence="2">J</strain>
    </source>
</reference>
<organism evidence="1 2">
    <name type="scientific">Xenopus laevis</name>
    <name type="common">African clawed frog</name>
    <dbReference type="NCBI Taxonomy" id="8355"/>
    <lineage>
        <taxon>Eukaryota</taxon>
        <taxon>Metazoa</taxon>
        <taxon>Chordata</taxon>
        <taxon>Craniata</taxon>
        <taxon>Vertebrata</taxon>
        <taxon>Euteleostomi</taxon>
        <taxon>Amphibia</taxon>
        <taxon>Batrachia</taxon>
        <taxon>Anura</taxon>
        <taxon>Pipoidea</taxon>
        <taxon>Pipidae</taxon>
        <taxon>Xenopodinae</taxon>
        <taxon>Xenopus</taxon>
        <taxon>Xenopus</taxon>
    </lineage>
</organism>
<name>A0A974HBN9_XENLA</name>
<protein>
    <submittedName>
        <fullName evidence="1">Uncharacterized protein</fullName>
    </submittedName>
</protein>
<dbReference type="EMBL" id="CM004478">
    <property type="protein sequence ID" value="OCT71960.1"/>
    <property type="molecule type" value="Genomic_DNA"/>
</dbReference>
<gene>
    <name evidence="1" type="ORF">XELAEV_18034938mg</name>
</gene>
<evidence type="ECO:0000313" key="2">
    <source>
        <dbReference type="Proteomes" id="UP000694892"/>
    </source>
</evidence>
<proteinExistence type="predicted"/>
<dbReference type="AlphaFoldDB" id="A0A974HBN9"/>
<accession>A0A974HBN9</accession>